<dbReference type="InterPro" id="IPR050595">
    <property type="entry name" value="Bact_response_regulator"/>
</dbReference>
<feature type="domain" description="Response regulatory" evidence="3">
    <location>
        <begin position="10"/>
        <end position="128"/>
    </location>
</feature>
<protein>
    <submittedName>
        <fullName evidence="4">CheY chemotaxis protein or a CheY-like REC (Receiver) domain</fullName>
    </submittedName>
</protein>
<dbReference type="SMART" id="SM00448">
    <property type="entry name" value="REC"/>
    <property type="match status" value="1"/>
</dbReference>
<dbReference type="PROSITE" id="PS50110">
    <property type="entry name" value="RESPONSE_REGULATORY"/>
    <property type="match status" value="1"/>
</dbReference>
<dbReference type="Gene3D" id="3.40.50.2300">
    <property type="match status" value="1"/>
</dbReference>
<reference evidence="5" key="1">
    <citation type="submission" date="2017-01" db="EMBL/GenBank/DDBJ databases">
        <authorList>
            <person name="Varghese N."/>
            <person name="Submissions S."/>
        </authorList>
    </citation>
    <scope>NUCLEOTIDE SEQUENCE [LARGE SCALE GENOMIC DNA]</scope>
    <source>
        <strain evidence="5">DSM 21054</strain>
    </source>
</reference>
<dbReference type="InterPro" id="IPR011006">
    <property type="entry name" value="CheY-like_superfamily"/>
</dbReference>
<feature type="modified residue" description="4-aspartylphosphate" evidence="2">
    <location>
        <position position="61"/>
    </location>
</feature>
<evidence type="ECO:0000313" key="4">
    <source>
        <dbReference type="EMBL" id="SIT33933.1"/>
    </source>
</evidence>
<dbReference type="PANTHER" id="PTHR44591">
    <property type="entry name" value="STRESS RESPONSE REGULATOR PROTEIN 1"/>
    <property type="match status" value="1"/>
</dbReference>
<dbReference type="PANTHER" id="PTHR44591:SF3">
    <property type="entry name" value="RESPONSE REGULATORY DOMAIN-CONTAINING PROTEIN"/>
    <property type="match status" value="1"/>
</dbReference>
<dbReference type="KEGG" id="fln:FLA_4481"/>
<dbReference type="EMBL" id="FTOR01000014">
    <property type="protein sequence ID" value="SIT33933.1"/>
    <property type="molecule type" value="Genomic_DNA"/>
</dbReference>
<dbReference type="GO" id="GO:0000160">
    <property type="term" value="P:phosphorelay signal transduction system"/>
    <property type="evidence" value="ECO:0007669"/>
    <property type="project" value="InterPro"/>
</dbReference>
<gene>
    <name evidence="4" type="ORF">SAMN05421788_11423</name>
</gene>
<keyword evidence="5" id="KW-1185">Reference proteome</keyword>
<evidence type="ECO:0000256" key="1">
    <source>
        <dbReference type="ARBA" id="ARBA00022553"/>
    </source>
</evidence>
<name>A0A173MLU9_9BACT</name>
<dbReference type="Proteomes" id="UP000186917">
    <property type="component" value="Unassembled WGS sequence"/>
</dbReference>
<keyword evidence="1 2" id="KW-0597">Phosphoprotein</keyword>
<evidence type="ECO:0000313" key="5">
    <source>
        <dbReference type="Proteomes" id="UP000186917"/>
    </source>
</evidence>
<dbReference type="AlphaFoldDB" id="A0A173MLU9"/>
<dbReference type="STRING" id="477680.SAMN05421788_11423"/>
<sequence>MNALHEDPTHVMLADDDDDDYFVFSLAIHELSFAVLLTRAENGDMLMKLLEEKHPDILFLDMLMPCKSGHQCLKEIRANSKYDSLPIIVYSSLQDLNNIEFCYREGSNLYAIKPSSLPELKNVLERIFSIDWKKMLYFPPMSQFVINPA</sequence>
<proteinExistence type="predicted"/>
<dbReference type="InterPro" id="IPR001789">
    <property type="entry name" value="Sig_transdc_resp-reg_receiver"/>
</dbReference>
<dbReference type="SUPFAM" id="SSF52172">
    <property type="entry name" value="CheY-like"/>
    <property type="match status" value="1"/>
</dbReference>
<accession>A0A173MLU9</accession>
<organism evidence="4 5">
    <name type="scientific">Filimonas lacunae</name>
    <dbReference type="NCBI Taxonomy" id="477680"/>
    <lineage>
        <taxon>Bacteria</taxon>
        <taxon>Pseudomonadati</taxon>
        <taxon>Bacteroidota</taxon>
        <taxon>Chitinophagia</taxon>
        <taxon>Chitinophagales</taxon>
        <taxon>Chitinophagaceae</taxon>
        <taxon>Filimonas</taxon>
    </lineage>
</organism>
<evidence type="ECO:0000256" key="2">
    <source>
        <dbReference type="PROSITE-ProRule" id="PRU00169"/>
    </source>
</evidence>
<dbReference type="RefSeq" id="WP_076382477.1">
    <property type="nucleotide sequence ID" value="NZ_AP017422.1"/>
</dbReference>
<dbReference type="Pfam" id="PF00072">
    <property type="entry name" value="Response_reg"/>
    <property type="match status" value="1"/>
</dbReference>
<dbReference type="OrthoDB" id="7631574at2"/>
<evidence type="ECO:0000259" key="3">
    <source>
        <dbReference type="PROSITE" id="PS50110"/>
    </source>
</evidence>